<evidence type="ECO:0000313" key="1">
    <source>
        <dbReference type="EMBL" id="SCB55711.1"/>
    </source>
</evidence>
<dbReference type="Proteomes" id="UP000199184">
    <property type="component" value="Unassembled WGS sequence"/>
</dbReference>
<gene>
    <name evidence="1" type="ORF">GA0061098_10517</name>
</gene>
<keyword evidence="2" id="KW-1185">Reference proteome</keyword>
<reference evidence="2" key="1">
    <citation type="submission" date="2016-08" db="EMBL/GenBank/DDBJ databases">
        <authorList>
            <person name="Varghese N."/>
            <person name="Submissions Spin"/>
        </authorList>
    </citation>
    <scope>NUCLEOTIDE SEQUENCE [LARGE SCALE GENOMIC DNA]</scope>
    <source>
        <strain evidence="2">ERR11</strain>
    </source>
</reference>
<evidence type="ECO:0000313" key="2">
    <source>
        <dbReference type="Proteomes" id="UP000199184"/>
    </source>
</evidence>
<protein>
    <submittedName>
        <fullName evidence="1">Uncharacterized protein</fullName>
    </submittedName>
</protein>
<accession>A0A1C3XTX6</accession>
<dbReference type="AlphaFoldDB" id="A0A1C3XTX6"/>
<dbReference type="EMBL" id="FMAI01000051">
    <property type="protein sequence ID" value="SCB55711.1"/>
    <property type="molecule type" value="Genomic_DNA"/>
</dbReference>
<sequence>MPVFALTLIEKRWACGRVTRLTRLYRKLRFLLLSIRCQVSLVLSNRLAAV</sequence>
<name>A0A1C3XTX6_9BRAD</name>
<proteinExistence type="predicted"/>
<organism evidence="1 2">
    <name type="scientific">Bradyrhizobium shewense</name>
    <dbReference type="NCBI Taxonomy" id="1761772"/>
    <lineage>
        <taxon>Bacteria</taxon>
        <taxon>Pseudomonadati</taxon>
        <taxon>Pseudomonadota</taxon>
        <taxon>Alphaproteobacteria</taxon>
        <taxon>Hyphomicrobiales</taxon>
        <taxon>Nitrobacteraceae</taxon>
        <taxon>Bradyrhizobium</taxon>
    </lineage>
</organism>